<comment type="caution">
    <text evidence="2">The sequence shown here is derived from an EMBL/GenBank/DDBJ whole genome shotgun (WGS) entry which is preliminary data.</text>
</comment>
<dbReference type="EMBL" id="JAYWIO010000004">
    <property type="protein sequence ID" value="KAK7266383.1"/>
    <property type="molecule type" value="Genomic_DNA"/>
</dbReference>
<evidence type="ECO:0000313" key="2">
    <source>
        <dbReference type="EMBL" id="KAK7266383.1"/>
    </source>
</evidence>
<keyword evidence="3" id="KW-1185">Reference proteome</keyword>
<accession>A0AAN9F2I5</accession>
<dbReference type="Proteomes" id="UP001372338">
    <property type="component" value="Unassembled WGS sequence"/>
</dbReference>
<evidence type="ECO:0000313" key="3">
    <source>
        <dbReference type="Proteomes" id="UP001372338"/>
    </source>
</evidence>
<reference evidence="2 3" key="1">
    <citation type="submission" date="2024-01" db="EMBL/GenBank/DDBJ databases">
        <title>The genomes of 5 underutilized Papilionoideae crops provide insights into root nodulation and disease resistanc.</title>
        <authorList>
            <person name="Yuan L."/>
        </authorList>
    </citation>
    <scope>NUCLEOTIDE SEQUENCE [LARGE SCALE GENOMIC DNA]</scope>
    <source>
        <strain evidence="2">ZHUSHIDOU_FW_LH</strain>
        <tissue evidence="2">Leaf</tissue>
    </source>
</reference>
<sequence>MDSLVSSPIRGSELIYSSSHPRLLKAQLLDPSPPPPPLLDPPLDAAAFPPRFRLVVVLGLVERGGGEWSSGGEKGRRNVEGRPLGRLKRRVDGVEQGLRMKRIKENLLDALPPPLLDPPPPHLLDPPPAVAAFPPSFRLVVAWRHIARDDKR</sequence>
<feature type="region of interest" description="Disordered" evidence="1">
    <location>
        <begin position="64"/>
        <end position="83"/>
    </location>
</feature>
<organism evidence="2 3">
    <name type="scientific">Crotalaria pallida</name>
    <name type="common">Smooth rattlebox</name>
    <name type="synonym">Crotalaria striata</name>
    <dbReference type="NCBI Taxonomy" id="3830"/>
    <lineage>
        <taxon>Eukaryota</taxon>
        <taxon>Viridiplantae</taxon>
        <taxon>Streptophyta</taxon>
        <taxon>Embryophyta</taxon>
        <taxon>Tracheophyta</taxon>
        <taxon>Spermatophyta</taxon>
        <taxon>Magnoliopsida</taxon>
        <taxon>eudicotyledons</taxon>
        <taxon>Gunneridae</taxon>
        <taxon>Pentapetalae</taxon>
        <taxon>rosids</taxon>
        <taxon>fabids</taxon>
        <taxon>Fabales</taxon>
        <taxon>Fabaceae</taxon>
        <taxon>Papilionoideae</taxon>
        <taxon>50 kb inversion clade</taxon>
        <taxon>genistoids sensu lato</taxon>
        <taxon>core genistoids</taxon>
        <taxon>Crotalarieae</taxon>
        <taxon>Crotalaria</taxon>
    </lineage>
</organism>
<name>A0AAN9F2I5_CROPI</name>
<gene>
    <name evidence="2" type="ORF">RIF29_19027</name>
</gene>
<protein>
    <submittedName>
        <fullName evidence="2">Uncharacterized protein</fullName>
    </submittedName>
</protein>
<evidence type="ECO:0000256" key="1">
    <source>
        <dbReference type="SAM" id="MobiDB-lite"/>
    </source>
</evidence>
<dbReference type="AlphaFoldDB" id="A0AAN9F2I5"/>
<proteinExistence type="predicted"/>